<gene>
    <name evidence="2" type="ORF">FDV58_13490</name>
</gene>
<evidence type="ECO:0000313" key="2">
    <source>
        <dbReference type="EMBL" id="TKV81145.1"/>
    </source>
</evidence>
<accession>A0A4V6D0S4</accession>
<reference evidence="2 3" key="1">
    <citation type="submission" date="2019-05" db="EMBL/GenBank/DDBJ databases">
        <title>Draft Genome of Bradyrhizobium elkanii strain SEMIA 938, Used in Commercial Inoculants for Lupinus spp. in Brazil.</title>
        <authorList>
            <person name="Hungria M."/>
            <person name="Delamuta J.R.M."/>
            <person name="Ribeiro R.A."/>
            <person name="Nogueira M.A."/>
        </authorList>
    </citation>
    <scope>NUCLEOTIDE SEQUENCE [LARGE SCALE GENOMIC DNA]</scope>
    <source>
        <strain evidence="2 3">Semia 938</strain>
    </source>
</reference>
<feature type="region of interest" description="Disordered" evidence="1">
    <location>
        <begin position="448"/>
        <end position="467"/>
    </location>
</feature>
<sequence length="467" mass="50939">MISADTAQADGLQTNFDQLLTANGIRMSAVQRRRLAWLSERLGPAVVHQAGSVPARDHGVIILVEPPSGPAVEMLYRSLRADCAVVVPFGENPAFDFLKSKLTDFGTIGPSFDGPHEMWWGGLNWRPIAPEQGSRSEASLRVVSCYPRACGDDRARALRDKLTEFRIACDIAPIDTADGEHMSAAEKSAFMLRTWEQHREPLLFIEADAVLSEPPLLPSHLDCDIALHKWNRWEMSARTLYLGRSPAAETVLRNWHHIASAYPAVWEGYLLDQAWSLTSSQMALDTIWLPRSYHAPAEDAGTPRHTTVVHNLPTDGSDIGPDAEFGIAMRAARRASRSGGRDAMIVIRSQAASNEAITVIMRDIATSDAHEMAAGIEAVTSAFAADCGGFGRLELALCPWQDNIRAAKSAAKSANNRIIEIAPWQTLPADLFRAVGQSRDAGSVVVMAGSAADERREDRAREGQSTS</sequence>
<organism evidence="2 3">
    <name type="scientific">Bradyrhizobium elkanii</name>
    <dbReference type="NCBI Taxonomy" id="29448"/>
    <lineage>
        <taxon>Bacteria</taxon>
        <taxon>Pseudomonadati</taxon>
        <taxon>Pseudomonadota</taxon>
        <taxon>Alphaproteobacteria</taxon>
        <taxon>Hyphomicrobiales</taxon>
        <taxon>Nitrobacteraceae</taxon>
        <taxon>Bradyrhizobium</taxon>
    </lineage>
</organism>
<proteinExistence type="predicted"/>
<dbReference type="RefSeq" id="WP_137478664.1">
    <property type="nucleotide sequence ID" value="NZ_SZZP01000007.1"/>
</dbReference>
<comment type="caution">
    <text evidence="2">The sequence shown here is derived from an EMBL/GenBank/DDBJ whole genome shotgun (WGS) entry which is preliminary data.</text>
</comment>
<dbReference type="EMBL" id="SZZP01000007">
    <property type="protein sequence ID" value="TKV81145.1"/>
    <property type="molecule type" value="Genomic_DNA"/>
</dbReference>
<name>A0A4V6D0S4_BRAEL</name>
<evidence type="ECO:0000313" key="3">
    <source>
        <dbReference type="Proteomes" id="UP000305095"/>
    </source>
</evidence>
<protein>
    <submittedName>
        <fullName evidence="2">Uncharacterized protein</fullName>
    </submittedName>
</protein>
<feature type="compositionally biased region" description="Basic and acidic residues" evidence="1">
    <location>
        <begin position="452"/>
        <end position="467"/>
    </location>
</feature>
<dbReference type="AlphaFoldDB" id="A0A4V6D0S4"/>
<dbReference type="Proteomes" id="UP000305095">
    <property type="component" value="Unassembled WGS sequence"/>
</dbReference>
<evidence type="ECO:0000256" key="1">
    <source>
        <dbReference type="SAM" id="MobiDB-lite"/>
    </source>
</evidence>